<evidence type="ECO:0000313" key="2">
    <source>
        <dbReference type="EMBL" id="CDO98734.1"/>
    </source>
</evidence>
<evidence type="ECO:0000313" key="3">
    <source>
        <dbReference type="Proteomes" id="UP000295252"/>
    </source>
</evidence>
<reference evidence="3" key="1">
    <citation type="journal article" date="2014" name="Science">
        <title>The coffee genome provides insight into the convergent evolution of caffeine biosynthesis.</title>
        <authorList>
            <person name="Denoeud F."/>
            <person name="Carretero-Paulet L."/>
            <person name="Dereeper A."/>
            <person name="Droc G."/>
            <person name="Guyot R."/>
            <person name="Pietrella M."/>
            <person name="Zheng C."/>
            <person name="Alberti A."/>
            <person name="Anthony F."/>
            <person name="Aprea G."/>
            <person name="Aury J.M."/>
            <person name="Bento P."/>
            <person name="Bernard M."/>
            <person name="Bocs S."/>
            <person name="Campa C."/>
            <person name="Cenci A."/>
            <person name="Combes M.C."/>
            <person name="Crouzillat D."/>
            <person name="Da Silva C."/>
            <person name="Daddiego L."/>
            <person name="De Bellis F."/>
            <person name="Dussert S."/>
            <person name="Garsmeur O."/>
            <person name="Gayraud T."/>
            <person name="Guignon V."/>
            <person name="Jahn K."/>
            <person name="Jamilloux V."/>
            <person name="Joet T."/>
            <person name="Labadie K."/>
            <person name="Lan T."/>
            <person name="Leclercq J."/>
            <person name="Lepelley M."/>
            <person name="Leroy T."/>
            <person name="Li L.T."/>
            <person name="Librado P."/>
            <person name="Lopez L."/>
            <person name="Munoz A."/>
            <person name="Noel B."/>
            <person name="Pallavicini A."/>
            <person name="Perrotta G."/>
            <person name="Poncet V."/>
            <person name="Pot D."/>
            <person name="Priyono X."/>
            <person name="Rigoreau M."/>
            <person name="Rouard M."/>
            <person name="Rozas J."/>
            <person name="Tranchant-Dubreuil C."/>
            <person name="VanBuren R."/>
            <person name="Zhang Q."/>
            <person name="Andrade A.C."/>
            <person name="Argout X."/>
            <person name="Bertrand B."/>
            <person name="de Kochko A."/>
            <person name="Graziosi G."/>
            <person name="Henry R.J."/>
            <person name="Jayarama X."/>
            <person name="Ming R."/>
            <person name="Nagai C."/>
            <person name="Rounsley S."/>
            <person name="Sankoff D."/>
            <person name="Giuliano G."/>
            <person name="Albert V.A."/>
            <person name="Wincker P."/>
            <person name="Lashermes P."/>
        </authorList>
    </citation>
    <scope>NUCLEOTIDE SEQUENCE [LARGE SCALE GENOMIC DNA]</scope>
    <source>
        <strain evidence="3">cv. DH200-94</strain>
    </source>
</reference>
<dbReference type="Gramene" id="CDO98734">
    <property type="protein sequence ID" value="CDO98734"/>
    <property type="gene ID" value="GSCOC_T00025635001"/>
</dbReference>
<organism evidence="2 3">
    <name type="scientific">Coffea canephora</name>
    <name type="common">Robusta coffee</name>
    <dbReference type="NCBI Taxonomy" id="49390"/>
    <lineage>
        <taxon>Eukaryota</taxon>
        <taxon>Viridiplantae</taxon>
        <taxon>Streptophyta</taxon>
        <taxon>Embryophyta</taxon>
        <taxon>Tracheophyta</taxon>
        <taxon>Spermatophyta</taxon>
        <taxon>Magnoliopsida</taxon>
        <taxon>eudicotyledons</taxon>
        <taxon>Gunneridae</taxon>
        <taxon>Pentapetalae</taxon>
        <taxon>asterids</taxon>
        <taxon>lamiids</taxon>
        <taxon>Gentianales</taxon>
        <taxon>Rubiaceae</taxon>
        <taxon>Ixoroideae</taxon>
        <taxon>Gardenieae complex</taxon>
        <taxon>Bertiereae - Coffeeae clade</taxon>
        <taxon>Coffeeae</taxon>
        <taxon>Coffea</taxon>
    </lineage>
</organism>
<accession>A0A068TS27</accession>
<dbReference type="InParanoid" id="A0A068TS27"/>
<dbReference type="Proteomes" id="UP000295252">
    <property type="component" value="Chromosome V"/>
</dbReference>
<dbReference type="PANTHER" id="PTHR45270:SF4">
    <property type="entry name" value="CHAPERONE DNAJ-DOMAIN SUPERFAMILY PROTEIN"/>
    <property type="match status" value="1"/>
</dbReference>
<dbReference type="Pfam" id="PF14901">
    <property type="entry name" value="Jiv90"/>
    <property type="match status" value="1"/>
</dbReference>
<protein>
    <recommendedName>
        <fullName evidence="1">Cleavage inducing molecular chaperone Jiv domain-containing protein</fullName>
    </recommendedName>
</protein>
<proteinExistence type="predicted"/>
<gene>
    <name evidence="2" type="ORF">GSCOC_T00025635001</name>
</gene>
<dbReference type="STRING" id="49390.A0A068TS27"/>
<name>A0A068TS27_COFCA</name>
<sequence>MYWMLLFVHFCFGDILFCFNCMGEKSIFSRRRGFFSRSFAHGETDEEDTLKESRRIACRKCGNFHVWIHTKKVKSRARWCQECKDFHQAKDGDGWVEQSSHPLLFGMLQKACISRNHCIIY</sequence>
<dbReference type="OrthoDB" id="1507364at2759"/>
<keyword evidence="3" id="KW-1185">Reference proteome</keyword>
<dbReference type="InterPro" id="IPR032843">
    <property type="entry name" value="Jiv"/>
</dbReference>
<feature type="domain" description="Cleavage inducing molecular chaperone Jiv" evidence="1">
    <location>
        <begin position="52"/>
        <end position="106"/>
    </location>
</feature>
<dbReference type="EMBL" id="HG739087">
    <property type="protein sequence ID" value="CDO98734.1"/>
    <property type="molecule type" value="Genomic_DNA"/>
</dbReference>
<dbReference type="AlphaFoldDB" id="A0A068TS27"/>
<evidence type="ECO:0000259" key="1">
    <source>
        <dbReference type="Pfam" id="PF14901"/>
    </source>
</evidence>
<dbReference type="PANTHER" id="PTHR45270">
    <property type="entry name" value="OS03G0832900 PROTEIN"/>
    <property type="match status" value="1"/>
</dbReference>
<dbReference type="PhylomeDB" id="A0A068TS27"/>